<comment type="caution">
    <text evidence="2">The sequence shown here is derived from an EMBL/GenBank/DDBJ whole genome shotgun (WGS) entry which is preliminary data.</text>
</comment>
<evidence type="ECO:0000313" key="3">
    <source>
        <dbReference type="Proteomes" id="UP000005801"/>
    </source>
</evidence>
<organism evidence="2 3">
    <name type="scientific">Plesiocystis pacifica SIR-1</name>
    <dbReference type="NCBI Taxonomy" id="391625"/>
    <lineage>
        <taxon>Bacteria</taxon>
        <taxon>Pseudomonadati</taxon>
        <taxon>Myxococcota</taxon>
        <taxon>Polyangia</taxon>
        <taxon>Nannocystales</taxon>
        <taxon>Nannocystaceae</taxon>
        <taxon>Plesiocystis</taxon>
    </lineage>
</organism>
<keyword evidence="2" id="KW-0808">Transferase</keyword>
<dbReference type="Gene3D" id="3.40.630.80">
    <property type="match status" value="1"/>
</dbReference>
<dbReference type="GO" id="GO:0016747">
    <property type="term" value="F:acyltransferase activity, transferring groups other than amino-acyl groups"/>
    <property type="evidence" value="ECO:0007669"/>
    <property type="project" value="InterPro"/>
</dbReference>
<dbReference type="Proteomes" id="UP000005801">
    <property type="component" value="Unassembled WGS sequence"/>
</dbReference>
<name>A6GGF1_9BACT</name>
<dbReference type="InterPro" id="IPR040579">
    <property type="entry name" value="Acetyltransf_19"/>
</dbReference>
<dbReference type="AlphaFoldDB" id="A6GGF1"/>
<feature type="domain" description="N-acetyltransferase" evidence="1">
    <location>
        <begin position="136"/>
        <end position="270"/>
    </location>
</feature>
<proteinExistence type="predicted"/>
<sequence length="270" mass="29375">MTALRLRLRLRPGAQFDVVDLRRAYLESNTAPLDGMWLSFALAAEVTLIEAGDALVGFATVDAERRVLEFFVRRPELARAAFGLVAAEADGAMVPTTSPSFLSLAIDRQQRVAVNAHLYQARDEAYSREVSPPEGTALRELTAGELALALDFGELAIPAPRDWLTGYYRARIAKGELYGLWSGAELIAAGELRPSPLQPGVADLGMVVAERHRRRGLATRILEQLIVRAGARGLRAICSTEASNPGAQKAIERAGFTAQHRLLEVAFDRA</sequence>
<accession>A6GGF1</accession>
<evidence type="ECO:0000313" key="2">
    <source>
        <dbReference type="EMBL" id="EDM75072.1"/>
    </source>
</evidence>
<dbReference type="Pfam" id="PF18015">
    <property type="entry name" value="Acetyltransf_19"/>
    <property type="match status" value="1"/>
</dbReference>
<dbReference type="InterPro" id="IPR016181">
    <property type="entry name" value="Acyl_CoA_acyltransferase"/>
</dbReference>
<dbReference type="PROSITE" id="PS51186">
    <property type="entry name" value="GNAT"/>
    <property type="match status" value="1"/>
</dbReference>
<dbReference type="Pfam" id="PF00583">
    <property type="entry name" value="Acetyltransf_1"/>
    <property type="match status" value="1"/>
</dbReference>
<dbReference type="SUPFAM" id="SSF55729">
    <property type="entry name" value="Acyl-CoA N-acyltransferases (Nat)"/>
    <property type="match status" value="1"/>
</dbReference>
<dbReference type="Gene3D" id="3.40.630.30">
    <property type="match status" value="1"/>
</dbReference>
<dbReference type="RefSeq" id="WP_006975791.1">
    <property type="nucleotide sequence ID" value="NZ_ABCS01000105.1"/>
</dbReference>
<dbReference type="CDD" id="cd04301">
    <property type="entry name" value="NAT_SF"/>
    <property type="match status" value="1"/>
</dbReference>
<dbReference type="eggNOG" id="COG1670">
    <property type="taxonomic scope" value="Bacteria"/>
</dbReference>
<keyword evidence="3" id="KW-1185">Reference proteome</keyword>
<dbReference type="InterPro" id="IPR000182">
    <property type="entry name" value="GNAT_dom"/>
</dbReference>
<evidence type="ECO:0000259" key="1">
    <source>
        <dbReference type="PROSITE" id="PS51186"/>
    </source>
</evidence>
<dbReference type="EMBL" id="ABCS01000105">
    <property type="protein sequence ID" value="EDM75072.1"/>
    <property type="molecule type" value="Genomic_DNA"/>
</dbReference>
<reference evidence="2 3" key="1">
    <citation type="submission" date="2007-06" db="EMBL/GenBank/DDBJ databases">
        <authorList>
            <person name="Shimkets L."/>
            <person name="Ferriera S."/>
            <person name="Johnson J."/>
            <person name="Kravitz S."/>
            <person name="Beeson K."/>
            <person name="Sutton G."/>
            <person name="Rogers Y.-H."/>
            <person name="Friedman R."/>
            <person name="Frazier M."/>
            <person name="Venter J.C."/>
        </authorList>
    </citation>
    <scope>NUCLEOTIDE SEQUENCE [LARGE SCALE GENOMIC DNA]</scope>
    <source>
        <strain evidence="2 3">SIR-1</strain>
    </source>
</reference>
<protein>
    <submittedName>
        <fullName evidence="2">Acetyltransferase, GNAT family protein</fullName>
    </submittedName>
</protein>
<gene>
    <name evidence="2" type="ORF">PPSIR1_39001</name>
</gene>
<dbReference type="OrthoDB" id="6103609at2"/>